<reference evidence="2 3" key="1">
    <citation type="journal article" date="2020" name="Environ. Microbiol. Rep.">
        <title>Redox cycling of Fe(II) and Fe(III) in magnetite accelerates aceticlastic methanogenesis by Methanosarcina mazei.</title>
        <authorList>
            <person name="Wang H."/>
            <person name="Byrne J.M."/>
            <person name="Liu P."/>
            <person name="Liu J."/>
            <person name="Dong X."/>
            <person name="Lu Y."/>
        </authorList>
    </citation>
    <scope>NUCLEOTIDE SEQUENCE [LARGE SCALE GENOMIC DNA]</scope>
    <source>
        <strain evidence="3">zm-15</strain>
    </source>
</reference>
<protein>
    <submittedName>
        <fullName evidence="2">Transposase</fullName>
    </submittedName>
</protein>
<dbReference type="EMBL" id="CP042908">
    <property type="protein sequence ID" value="QIB91627.1"/>
    <property type="molecule type" value="Genomic_DNA"/>
</dbReference>
<sequence length="124" mass="14594">MIIHFEEFSDAQWTHIHSHLPPQPSVGRRRANDRQIINGILYVLVTGCQWRDMPKQYGFYVTAWRRLKRWSEEGVWDKILNSLIDDSYQNGHFSLEIVAIDSSFIEAKKGEKVSNIMDSKKEKE</sequence>
<dbReference type="AlphaFoldDB" id="A0A6C0VJL1"/>
<organism evidence="2 3">
    <name type="scientific">Methanosarcina mazei</name>
    <name type="common">Methanosarcina frisia</name>
    <dbReference type="NCBI Taxonomy" id="2209"/>
    <lineage>
        <taxon>Archaea</taxon>
        <taxon>Methanobacteriati</taxon>
        <taxon>Methanobacteriota</taxon>
        <taxon>Stenosarchaea group</taxon>
        <taxon>Methanomicrobia</taxon>
        <taxon>Methanosarcinales</taxon>
        <taxon>Methanosarcinaceae</taxon>
        <taxon>Methanosarcina</taxon>
    </lineage>
</organism>
<proteinExistence type="predicted"/>
<dbReference type="Pfam" id="PF13340">
    <property type="entry name" value="DUF4096"/>
    <property type="match status" value="1"/>
</dbReference>
<dbReference type="PANTHER" id="PTHR46637">
    <property type="entry name" value="TIS1421-TRANSPOSASE PROTEIN A"/>
    <property type="match status" value="1"/>
</dbReference>
<name>A0A6C0VJL1_METMZ</name>
<dbReference type="InterPro" id="IPR052909">
    <property type="entry name" value="Transposase_6_like"/>
</dbReference>
<evidence type="ECO:0000259" key="1">
    <source>
        <dbReference type="Pfam" id="PF13340"/>
    </source>
</evidence>
<gene>
    <name evidence="2" type="ORF">FQU78_11775</name>
</gene>
<feature type="domain" description="Insertion element IS402-like" evidence="1">
    <location>
        <begin position="9"/>
        <end position="79"/>
    </location>
</feature>
<dbReference type="Proteomes" id="UP000467371">
    <property type="component" value="Chromosome"/>
</dbReference>
<evidence type="ECO:0000313" key="2">
    <source>
        <dbReference type="EMBL" id="QIB91627.1"/>
    </source>
</evidence>
<dbReference type="InterPro" id="IPR025161">
    <property type="entry name" value="IS402-like_dom"/>
</dbReference>
<accession>A0A6C0VJL1</accession>
<evidence type="ECO:0000313" key="3">
    <source>
        <dbReference type="Proteomes" id="UP000467371"/>
    </source>
</evidence>
<dbReference type="PANTHER" id="PTHR46637:SF1">
    <property type="entry name" value="BLL5188 PROTEIN"/>
    <property type="match status" value="1"/>
</dbReference>